<dbReference type="InterPro" id="IPR029016">
    <property type="entry name" value="GAF-like_dom_sf"/>
</dbReference>
<dbReference type="Pfam" id="PF13185">
    <property type="entry name" value="GAF_2"/>
    <property type="match status" value="1"/>
</dbReference>
<dbReference type="InterPro" id="IPR004358">
    <property type="entry name" value="Sig_transdc_His_kin-like_C"/>
</dbReference>
<dbReference type="RefSeq" id="WP_099881422.1">
    <property type="nucleotide sequence ID" value="NZ_CP024608.1"/>
</dbReference>
<dbReference type="SUPFAM" id="SSF55781">
    <property type="entry name" value="GAF domain-like"/>
    <property type="match status" value="1"/>
</dbReference>
<dbReference type="SMART" id="SM00065">
    <property type="entry name" value="GAF"/>
    <property type="match status" value="1"/>
</dbReference>
<sequence>MEMFTVDVNVAQWESALPSLRGMERLPVLLPLAWHLRQRDPARALMLAGEALSQLPLSDLPPDHCASLEARMHLLHAECEWLDGALDLACTHAQELLSRFTLLNDHAGCADAHWLLAWIAVDRGDHDASDAAFSNAAASAREAGDTLRCDLAEAALARWAVLRDPVSAIARWGERFDADSTRLHPSLATWVNDFLGLAASQAADFGAAAGHYMRCYESALDTGQVRAAITAATNIGEDFTILNDHHSALEWVQCALELARPTGWPRSVGACLMHSADTLRRLGQLDAAHDMLQEALTILKPLENARSYAIALQYLGDLSLDQGNYDCALDAFTRLAARAEALDQADFRSIARRGQAHALSHLGRANEAIAVAADAAAMAAAPGYAYNQIAALRVMALIHAQHALPPPPGMVEPNPVLHYLQQALSVASTIEGYTVPGDLYDAMAREYAAAGDYARAYEVALAASSSREKTHSQEATNRAIAMQVHHQTEHARSEGYHHRELAESEARRAEILQRTSATLERLSAIGQEITAHLDAAAVFQALDRHIHGLLTASTFAIYLIDAAGTVLHRAFGVELGRELPSHAIPLSKRDAYSVRCLDERREIYIEHWPDAEHRKVVPGTMVNMSALFVPLTVGERAIGVMTVQAPQSHAYGENERMIFRTLCAYGAIALDNAEAYRQLQDAQAQLVSQEKLAALGSLMAGVAHELNTPIGNSLLIASTMQEKTAEIEALMNGPGLRRSELAAFITDSQKAASLVLRGLTSAADLVNSFKQVAVDRTTEQRRFFNLQQVCHEIIATMMNRIRAANHNIDMDVSDAIGMDSYPGPFGQVITNFINNALLHAFAPGHSGGMTLTASMPAEGRVVVEFHDNGGGIRPEHLGRIFDPFFTTKLGQGGSGLGLSISYNIVTSLLGGQITVVSNAQDGTSFVLDLPLTAPEHTAADVTAIY</sequence>
<proteinExistence type="predicted"/>
<feature type="domain" description="Histidine kinase" evidence="3">
    <location>
        <begin position="701"/>
        <end position="933"/>
    </location>
</feature>
<dbReference type="InterPro" id="IPR011990">
    <property type="entry name" value="TPR-like_helical_dom_sf"/>
</dbReference>
<dbReference type="Gene3D" id="3.30.450.40">
    <property type="match status" value="1"/>
</dbReference>
<comment type="catalytic activity">
    <reaction evidence="1">
        <text>ATP + protein L-histidine = ADP + protein N-phospho-L-histidine.</text>
        <dbReference type="EC" id="2.7.13.3"/>
    </reaction>
</comment>
<dbReference type="AlphaFoldDB" id="A0A2D2DTV2"/>
<dbReference type="EMBL" id="CP024608">
    <property type="protein sequence ID" value="ATQ78411.1"/>
    <property type="molecule type" value="Genomic_DNA"/>
</dbReference>
<dbReference type="Gene3D" id="1.25.40.10">
    <property type="entry name" value="Tetratricopeptide repeat domain"/>
    <property type="match status" value="1"/>
</dbReference>
<dbReference type="Gene3D" id="3.30.565.10">
    <property type="entry name" value="Histidine kinase-like ATPase, C-terminal domain"/>
    <property type="match status" value="1"/>
</dbReference>
<evidence type="ECO:0000259" key="3">
    <source>
        <dbReference type="PROSITE" id="PS50109"/>
    </source>
</evidence>
<evidence type="ECO:0000313" key="5">
    <source>
        <dbReference type="Proteomes" id="UP000229897"/>
    </source>
</evidence>
<dbReference type="InterPro" id="IPR036890">
    <property type="entry name" value="HATPase_C_sf"/>
</dbReference>
<gene>
    <name evidence="4" type="ORF">CR152_30785</name>
</gene>
<dbReference type="SUPFAM" id="SSF55874">
    <property type="entry name" value="ATPase domain of HSP90 chaperone/DNA topoisomerase II/histidine kinase"/>
    <property type="match status" value="1"/>
</dbReference>
<evidence type="ECO:0000256" key="2">
    <source>
        <dbReference type="ARBA" id="ARBA00012438"/>
    </source>
</evidence>
<dbReference type="OrthoDB" id="8728894at2"/>
<dbReference type="InterPro" id="IPR005467">
    <property type="entry name" value="His_kinase_dom"/>
</dbReference>
<dbReference type="PRINTS" id="PR00344">
    <property type="entry name" value="BCTRLSENSOR"/>
</dbReference>
<keyword evidence="5" id="KW-1185">Reference proteome</keyword>
<dbReference type="EC" id="2.7.13.3" evidence="2"/>
<dbReference type="Pfam" id="PF13424">
    <property type="entry name" value="TPR_12"/>
    <property type="match status" value="1"/>
</dbReference>
<reference evidence="4" key="1">
    <citation type="submission" date="2017-10" db="EMBL/GenBank/DDBJ databases">
        <title>Massilia psychrophilum sp. nov., a novel purple-pigmented bacterium isolated from Tianshan glacier, Xinjiang Municipality, China.</title>
        <authorList>
            <person name="Wang H."/>
        </authorList>
    </citation>
    <scope>NUCLEOTIDE SEQUENCE [LARGE SCALE GENOMIC DNA]</scope>
    <source>
        <strain evidence="4">B2</strain>
    </source>
</reference>
<dbReference type="Proteomes" id="UP000229897">
    <property type="component" value="Chromosome"/>
</dbReference>
<dbReference type="PANTHER" id="PTHR43065">
    <property type="entry name" value="SENSOR HISTIDINE KINASE"/>
    <property type="match status" value="1"/>
</dbReference>
<dbReference type="SMART" id="SM00387">
    <property type="entry name" value="HATPase_c"/>
    <property type="match status" value="1"/>
</dbReference>
<organism evidence="4 5">
    <name type="scientific">Massilia violaceinigra</name>
    <dbReference type="NCBI Taxonomy" id="2045208"/>
    <lineage>
        <taxon>Bacteria</taxon>
        <taxon>Pseudomonadati</taxon>
        <taxon>Pseudomonadota</taxon>
        <taxon>Betaproteobacteria</taxon>
        <taxon>Burkholderiales</taxon>
        <taxon>Oxalobacteraceae</taxon>
        <taxon>Telluria group</taxon>
        <taxon>Massilia</taxon>
    </lineage>
</organism>
<dbReference type="GO" id="GO:0004673">
    <property type="term" value="F:protein histidine kinase activity"/>
    <property type="evidence" value="ECO:0007669"/>
    <property type="project" value="UniProtKB-EC"/>
</dbReference>
<accession>A0A2D2DTV2</accession>
<dbReference type="KEGG" id="mass:CR152_30785"/>
<dbReference type="InterPro" id="IPR003018">
    <property type="entry name" value="GAF"/>
</dbReference>
<evidence type="ECO:0000313" key="4">
    <source>
        <dbReference type="EMBL" id="ATQ78411.1"/>
    </source>
</evidence>
<name>A0A2D2DTV2_9BURK</name>
<protein>
    <recommendedName>
        <fullName evidence="2">histidine kinase</fullName>
        <ecNumber evidence="2">2.7.13.3</ecNumber>
    </recommendedName>
</protein>
<dbReference type="InterPro" id="IPR003594">
    <property type="entry name" value="HATPase_dom"/>
</dbReference>
<evidence type="ECO:0000256" key="1">
    <source>
        <dbReference type="ARBA" id="ARBA00000085"/>
    </source>
</evidence>
<dbReference type="SUPFAM" id="SSF48452">
    <property type="entry name" value="TPR-like"/>
    <property type="match status" value="2"/>
</dbReference>
<dbReference type="PROSITE" id="PS50109">
    <property type="entry name" value="HIS_KIN"/>
    <property type="match status" value="1"/>
</dbReference>
<dbReference type="Gene3D" id="1.10.287.130">
    <property type="match status" value="1"/>
</dbReference>
<dbReference type="Pfam" id="PF02518">
    <property type="entry name" value="HATPase_c"/>
    <property type="match status" value="1"/>
</dbReference>